<accession>A0A4Q7P410</accession>
<evidence type="ECO:0000313" key="1">
    <source>
        <dbReference type="EMBL" id="RZS94178.1"/>
    </source>
</evidence>
<proteinExistence type="predicted"/>
<dbReference type="EMBL" id="SGXF01000005">
    <property type="protein sequence ID" value="RZS94178.1"/>
    <property type="molecule type" value="Genomic_DNA"/>
</dbReference>
<name>A0A4Q7P410_9FIRM</name>
<dbReference type="AlphaFoldDB" id="A0A4Q7P410"/>
<comment type="caution">
    <text evidence="1">The sequence shown here is derived from an EMBL/GenBank/DDBJ whole genome shotgun (WGS) entry which is preliminary data.</text>
</comment>
<dbReference type="OrthoDB" id="2084889at2"/>
<reference evidence="1 2" key="1">
    <citation type="submission" date="2019-02" db="EMBL/GenBank/DDBJ databases">
        <title>Genomic Encyclopedia of Type Strains, Phase IV (KMG-IV): sequencing the most valuable type-strain genomes for metagenomic binning, comparative biology and taxonomic classification.</title>
        <authorList>
            <person name="Goeker M."/>
        </authorList>
    </citation>
    <scope>NUCLEOTIDE SEQUENCE [LARGE SCALE GENOMIC DNA]</scope>
    <source>
        <strain evidence="1 2">DSM 29486</strain>
    </source>
</reference>
<organism evidence="1 2">
    <name type="scientific">Cuneatibacter caecimuris</name>
    <dbReference type="NCBI Taxonomy" id="1796618"/>
    <lineage>
        <taxon>Bacteria</taxon>
        <taxon>Bacillati</taxon>
        <taxon>Bacillota</taxon>
        <taxon>Clostridia</taxon>
        <taxon>Lachnospirales</taxon>
        <taxon>Lachnospiraceae</taxon>
        <taxon>Cuneatibacter</taxon>
    </lineage>
</organism>
<protein>
    <submittedName>
        <fullName evidence="1">Uncharacterized protein</fullName>
    </submittedName>
</protein>
<gene>
    <name evidence="1" type="ORF">EV209_2547</name>
</gene>
<sequence>MGLSQLSEKCRKCPFVDTCNHKRMEALAYLPEPQIAMNAAQSAGIDAAQSLLRETMTIHIAGKPVVVYKDEIEKQLYNHLYSHFGLQYGG</sequence>
<keyword evidence="2" id="KW-1185">Reference proteome</keyword>
<evidence type="ECO:0000313" key="2">
    <source>
        <dbReference type="Proteomes" id="UP000292927"/>
    </source>
</evidence>
<dbReference type="Proteomes" id="UP000292927">
    <property type="component" value="Unassembled WGS sequence"/>
</dbReference>
<dbReference type="RefSeq" id="WP_130435806.1">
    <property type="nucleotide sequence ID" value="NZ_SGXF01000005.1"/>
</dbReference>